<proteinExistence type="predicted"/>
<dbReference type="PANTHER" id="PTHR30032:SF8">
    <property type="entry name" value="GERMINATION-SPECIFIC N-ACETYLMURAMOYL-L-ALANINE AMIDASE"/>
    <property type="match status" value="1"/>
</dbReference>
<comment type="caution">
    <text evidence="2">The sequence shown here is derived from an EMBL/GenBank/DDBJ whole genome shotgun (WGS) entry which is preliminary data.</text>
</comment>
<evidence type="ECO:0000313" key="2">
    <source>
        <dbReference type="EMBL" id="GAA2032846.1"/>
    </source>
</evidence>
<dbReference type="Pfam" id="PF04122">
    <property type="entry name" value="CW_binding_2"/>
    <property type="match status" value="3"/>
</dbReference>
<feature type="compositionally biased region" description="Low complexity" evidence="1">
    <location>
        <begin position="1"/>
        <end position="47"/>
    </location>
</feature>
<dbReference type="EMBL" id="BAAAQN010000019">
    <property type="protein sequence ID" value="GAA2032846.1"/>
    <property type="molecule type" value="Genomic_DNA"/>
</dbReference>
<feature type="region of interest" description="Disordered" evidence="1">
    <location>
        <begin position="1"/>
        <end position="48"/>
    </location>
</feature>
<accession>A0ABN2UBS9</accession>
<dbReference type="PANTHER" id="PTHR30032">
    <property type="entry name" value="N-ACETYLMURAMOYL-L-ALANINE AMIDASE-RELATED"/>
    <property type="match status" value="1"/>
</dbReference>
<evidence type="ECO:0000256" key="1">
    <source>
        <dbReference type="SAM" id="MobiDB-lite"/>
    </source>
</evidence>
<dbReference type="InterPro" id="IPR051922">
    <property type="entry name" value="Bact_Sporulation_Assoc"/>
</dbReference>
<keyword evidence="3" id="KW-1185">Reference proteome</keyword>
<sequence length="541" mass="52807">MAAGAVAAAPAMAADTGTSTGSNAGTTNSNTANSNTASTNTATTNAAPVLDRVGGSDRYLTALNASQTAFKAGGSAKGVVIARGDLYVDALAGTPLAAKSGSALLLTDSKSLTPGVAAEIKRVLGTGDAAKGKKITILGGEAAITPAVENQLRALGYGVERIGGFDRYATALDIAHSSTLNAKNAIVATGANFADALSAGPLAAAAPDSAIVLSNGTTVTDAATAAFIKGAGTVTSVGTPAVTAVNKLGVKDTELAGADRYATAAAVATKSILKDSRTAVVANGLTSFADPLVGGVFAASNHGALLLTDPAHLPPTTAAALVGFSAPLQHVTIFGGLQAVSQGVQTQIQLLLNGGYTVYIDQLKAAVVKAQADVATAQKGYDGTVADTAAPGAALVAFDTAVAGGSDNAVKTAEKQLFDGAKVSTDVKVKTAYTGYGQALAAFQGAGAHPSQAIVDALSVARWNLEVAIDAPSTDAAVTNAAAALDAAVKATSDATITAADAASTKAAQGYAVAVKAASDKLTAAQAALAAAQKALADAQA</sequence>
<evidence type="ECO:0000313" key="3">
    <source>
        <dbReference type="Proteomes" id="UP001500751"/>
    </source>
</evidence>
<evidence type="ECO:0008006" key="4">
    <source>
        <dbReference type="Google" id="ProtNLM"/>
    </source>
</evidence>
<reference evidence="2 3" key="1">
    <citation type="journal article" date="2019" name="Int. J. Syst. Evol. Microbiol.">
        <title>The Global Catalogue of Microorganisms (GCM) 10K type strain sequencing project: providing services to taxonomists for standard genome sequencing and annotation.</title>
        <authorList>
            <consortium name="The Broad Institute Genomics Platform"/>
            <consortium name="The Broad Institute Genome Sequencing Center for Infectious Disease"/>
            <person name="Wu L."/>
            <person name="Ma J."/>
        </authorList>
    </citation>
    <scope>NUCLEOTIDE SEQUENCE [LARGE SCALE GENOMIC DNA]</scope>
    <source>
        <strain evidence="2 3">JCM 16014</strain>
    </source>
</reference>
<dbReference type="InterPro" id="IPR007253">
    <property type="entry name" value="Cell_wall-bd_2"/>
</dbReference>
<dbReference type="Gene3D" id="3.40.50.12090">
    <property type="match status" value="2"/>
</dbReference>
<gene>
    <name evidence="2" type="ORF">GCM10009839_36390</name>
</gene>
<dbReference type="Proteomes" id="UP001500751">
    <property type="component" value="Unassembled WGS sequence"/>
</dbReference>
<organism evidence="2 3">
    <name type="scientific">Catenulispora yoronensis</name>
    <dbReference type="NCBI Taxonomy" id="450799"/>
    <lineage>
        <taxon>Bacteria</taxon>
        <taxon>Bacillati</taxon>
        <taxon>Actinomycetota</taxon>
        <taxon>Actinomycetes</taxon>
        <taxon>Catenulisporales</taxon>
        <taxon>Catenulisporaceae</taxon>
        <taxon>Catenulispora</taxon>
    </lineage>
</organism>
<name>A0ABN2UBS9_9ACTN</name>
<protein>
    <recommendedName>
        <fullName evidence="4">Cell wall-binding repeat-containing protein</fullName>
    </recommendedName>
</protein>